<keyword evidence="4 6" id="KW-0648">Protein biosynthesis</keyword>
<dbReference type="GO" id="GO:0006412">
    <property type="term" value="P:translation"/>
    <property type="evidence" value="ECO:0007669"/>
    <property type="project" value="UniProtKB-UniRule"/>
</dbReference>
<evidence type="ECO:0000256" key="4">
    <source>
        <dbReference type="ARBA" id="ARBA00022917"/>
    </source>
</evidence>
<dbReference type="Proteomes" id="UP000184032">
    <property type="component" value="Unassembled WGS sequence"/>
</dbReference>
<organism evidence="8 9">
    <name type="scientific">Anaerosphaera aminiphila DSM 21120</name>
    <dbReference type="NCBI Taxonomy" id="1120995"/>
    <lineage>
        <taxon>Bacteria</taxon>
        <taxon>Bacillati</taxon>
        <taxon>Bacillota</taxon>
        <taxon>Tissierellia</taxon>
        <taxon>Tissierellales</taxon>
        <taxon>Peptoniphilaceae</taxon>
        <taxon>Anaerosphaera</taxon>
    </lineage>
</organism>
<dbReference type="NCBIfam" id="TIGR00132">
    <property type="entry name" value="gatA"/>
    <property type="match status" value="1"/>
</dbReference>
<dbReference type="GO" id="GO:0050567">
    <property type="term" value="F:glutaminyl-tRNA synthase (glutamine-hydrolyzing) activity"/>
    <property type="evidence" value="ECO:0007669"/>
    <property type="project" value="UniProtKB-UniRule"/>
</dbReference>
<comment type="catalytic activity">
    <reaction evidence="6">
        <text>L-glutamyl-tRNA(Gln) + L-glutamine + ATP + H2O = L-glutaminyl-tRNA(Gln) + L-glutamate + ADP + phosphate + H(+)</text>
        <dbReference type="Rhea" id="RHEA:17521"/>
        <dbReference type="Rhea" id="RHEA-COMP:9681"/>
        <dbReference type="Rhea" id="RHEA-COMP:9684"/>
        <dbReference type="ChEBI" id="CHEBI:15377"/>
        <dbReference type="ChEBI" id="CHEBI:15378"/>
        <dbReference type="ChEBI" id="CHEBI:29985"/>
        <dbReference type="ChEBI" id="CHEBI:30616"/>
        <dbReference type="ChEBI" id="CHEBI:43474"/>
        <dbReference type="ChEBI" id="CHEBI:58359"/>
        <dbReference type="ChEBI" id="CHEBI:78520"/>
        <dbReference type="ChEBI" id="CHEBI:78521"/>
        <dbReference type="ChEBI" id="CHEBI:456216"/>
        <dbReference type="EC" id="6.3.5.7"/>
    </reaction>
</comment>
<gene>
    <name evidence="6" type="primary">gatA</name>
    <name evidence="8" type="ORF">SAMN02745245_01308</name>
</gene>
<keyword evidence="3 6" id="KW-0067">ATP-binding</keyword>
<keyword evidence="1 6" id="KW-0436">Ligase</keyword>
<evidence type="ECO:0000256" key="2">
    <source>
        <dbReference type="ARBA" id="ARBA00022741"/>
    </source>
</evidence>
<dbReference type="EMBL" id="FQXI01000009">
    <property type="protein sequence ID" value="SHH43188.1"/>
    <property type="molecule type" value="Genomic_DNA"/>
</dbReference>
<proteinExistence type="inferred from homology"/>
<dbReference type="InterPro" id="IPR000120">
    <property type="entry name" value="Amidase"/>
</dbReference>
<keyword evidence="2 6" id="KW-0547">Nucleotide-binding</keyword>
<feature type="domain" description="Amidase" evidence="7">
    <location>
        <begin position="24"/>
        <end position="470"/>
    </location>
</feature>
<dbReference type="InterPro" id="IPR004412">
    <property type="entry name" value="GatA"/>
</dbReference>
<dbReference type="InterPro" id="IPR023631">
    <property type="entry name" value="Amidase_dom"/>
</dbReference>
<dbReference type="SUPFAM" id="SSF75304">
    <property type="entry name" value="Amidase signature (AS) enzymes"/>
    <property type="match status" value="1"/>
</dbReference>
<dbReference type="AlphaFoldDB" id="A0A1M5SY07"/>
<feature type="active site" description="Charge relay system" evidence="6">
    <location>
        <position position="79"/>
    </location>
</feature>
<dbReference type="HAMAP" id="MF_00120">
    <property type="entry name" value="GatA"/>
    <property type="match status" value="1"/>
</dbReference>
<evidence type="ECO:0000259" key="7">
    <source>
        <dbReference type="Pfam" id="PF01425"/>
    </source>
</evidence>
<evidence type="ECO:0000313" key="8">
    <source>
        <dbReference type="EMBL" id="SHH43188.1"/>
    </source>
</evidence>
<sequence length="482" mass="53336">MSLIKLKAHELIEGYENRDFSCEEVTREYLENIKAEDADLNAYVTVCAEDSIAQAKKIDNKFSNREDMGLLAGVPIGIKDNIAVKGVKMTCSSKMLEDFIVPYDSVVSERIKTQDGIILGKTNMDEFAMGASTKSSYFGVTKNPLDKTLVPGGSSGGSAAALAGGECALSVGTDTGGSTRQPASFCGLVGIKPTYGSIPRYGISTMANTFDQVGTFGRDVEDAVILLKALEGRDEKDATSVGNSSIQEEFDFKNIEKSIEFLKGVKIAVPKLYMDMNLDERIKSDFDESIEVLKEKGAIIDYVEIESLKYVLETYHILVNGELAPNMARFDGIRYGHRTKDYENIEELYRNTRAEGFGDEVKRRIMIGTHILSLDLAEDYYYKALKVRTIIKNDYDRAFEKYNFVLSPTVPLLPFKIEREMSPVESYQTDLFTIPANMTGCPSISIPMPKVDGLSVGIALTANRFKDNDLIKAALGFERSVD</sequence>
<dbReference type="Pfam" id="PF01425">
    <property type="entry name" value="Amidase"/>
    <property type="match status" value="1"/>
</dbReference>
<dbReference type="InterPro" id="IPR036928">
    <property type="entry name" value="AS_sf"/>
</dbReference>
<accession>A0A1M5SY07</accession>
<feature type="active site" description="Acyl-ester intermediate" evidence="6">
    <location>
        <position position="178"/>
    </location>
</feature>
<reference evidence="8 9" key="1">
    <citation type="submission" date="2016-11" db="EMBL/GenBank/DDBJ databases">
        <authorList>
            <person name="Jaros S."/>
            <person name="Januszkiewicz K."/>
            <person name="Wedrychowicz H."/>
        </authorList>
    </citation>
    <scope>NUCLEOTIDE SEQUENCE [LARGE SCALE GENOMIC DNA]</scope>
    <source>
        <strain evidence="8 9">DSM 21120</strain>
    </source>
</reference>
<dbReference type="RefSeq" id="WP_073184867.1">
    <property type="nucleotide sequence ID" value="NZ_FQXI01000009.1"/>
</dbReference>
<dbReference type="STRING" id="1120995.SAMN02745245_01308"/>
<comment type="function">
    <text evidence="5 6">Allows the formation of correctly charged Gln-tRNA(Gln) through the transamidation of misacylated Glu-tRNA(Gln) in organisms which lack glutaminyl-tRNA synthetase. The reaction takes place in the presence of glutamine and ATP through an activated gamma-phospho-Glu-tRNA(Gln).</text>
</comment>
<feature type="active site" description="Charge relay system" evidence="6">
    <location>
        <position position="154"/>
    </location>
</feature>
<evidence type="ECO:0000256" key="6">
    <source>
        <dbReference type="HAMAP-Rule" id="MF_00120"/>
    </source>
</evidence>
<comment type="subunit">
    <text evidence="6">Heterotrimer of A, B and C subunits.</text>
</comment>
<comment type="similarity">
    <text evidence="6">Belongs to the amidase family. GatA subfamily.</text>
</comment>
<dbReference type="GO" id="GO:0005524">
    <property type="term" value="F:ATP binding"/>
    <property type="evidence" value="ECO:0007669"/>
    <property type="project" value="UniProtKB-KW"/>
</dbReference>
<evidence type="ECO:0000256" key="3">
    <source>
        <dbReference type="ARBA" id="ARBA00022840"/>
    </source>
</evidence>
<dbReference type="Gene3D" id="3.90.1300.10">
    <property type="entry name" value="Amidase signature (AS) domain"/>
    <property type="match status" value="1"/>
</dbReference>
<evidence type="ECO:0000256" key="5">
    <source>
        <dbReference type="ARBA" id="ARBA00025295"/>
    </source>
</evidence>
<evidence type="ECO:0000256" key="1">
    <source>
        <dbReference type="ARBA" id="ARBA00022598"/>
    </source>
</evidence>
<dbReference type="PANTHER" id="PTHR11895">
    <property type="entry name" value="TRANSAMIDASE"/>
    <property type="match status" value="1"/>
</dbReference>
<dbReference type="GO" id="GO:0016740">
    <property type="term" value="F:transferase activity"/>
    <property type="evidence" value="ECO:0007669"/>
    <property type="project" value="UniProtKB-KW"/>
</dbReference>
<keyword evidence="8" id="KW-0808">Transferase</keyword>
<keyword evidence="9" id="KW-1185">Reference proteome</keyword>
<dbReference type="OrthoDB" id="9811471at2"/>
<protein>
    <recommendedName>
        <fullName evidence="6">Glutamyl-tRNA(Gln) amidotransferase subunit A</fullName>
        <shortName evidence="6">Glu-ADT subunit A</shortName>
        <ecNumber evidence="6">6.3.5.7</ecNumber>
    </recommendedName>
</protein>
<dbReference type="EC" id="6.3.5.7" evidence="6"/>
<evidence type="ECO:0000313" key="9">
    <source>
        <dbReference type="Proteomes" id="UP000184032"/>
    </source>
</evidence>
<name>A0A1M5SY07_9FIRM</name>
<dbReference type="PANTHER" id="PTHR11895:SF7">
    <property type="entry name" value="GLUTAMYL-TRNA(GLN) AMIDOTRANSFERASE SUBUNIT A, MITOCHONDRIAL"/>
    <property type="match status" value="1"/>
</dbReference>
<dbReference type="GO" id="GO:0030956">
    <property type="term" value="C:glutamyl-tRNA(Gln) amidotransferase complex"/>
    <property type="evidence" value="ECO:0007669"/>
    <property type="project" value="InterPro"/>
</dbReference>